<evidence type="ECO:0000313" key="1">
    <source>
        <dbReference type="EMBL" id="KKM74268.1"/>
    </source>
</evidence>
<dbReference type="EMBL" id="LAZR01009168">
    <property type="protein sequence ID" value="KKM74268.1"/>
    <property type="molecule type" value="Genomic_DNA"/>
</dbReference>
<reference evidence="1" key="1">
    <citation type="journal article" date="2015" name="Nature">
        <title>Complex archaea that bridge the gap between prokaryotes and eukaryotes.</title>
        <authorList>
            <person name="Spang A."/>
            <person name="Saw J.H."/>
            <person name="Jorgensen S.L."/>
            <person name="Zaremba-Niedzwiedzka K."/>
            <person name="Martijn J."/>
            <person name="Lind A.E."/>
            <person name="van Eijk R."/>
            <person name="Schleper C."/>
            <person name="Guy L."/>
            <person name="Ettema T.J."/>
        </authorList>
    </citation>
    <scope>NUCLEOTIDE SEQUENCE</scope>
</reference>
<comment type="caution">
    <text evidence="1">The sequence shown here is derived from an EMBL/GenBank/DDBJ whole genome shotgun (WGS) entry which is preliminary data.</text>
</comment>
<protein>
    <submittedName>
        <fullName evidence="1">Uncharacterized protein</fullName>
    </submittedName>
</protein>
<proteinExistence type="predicted"/>
<dbReference type="AlphaFoldDB" id="A0A0F9JX52"/>
<sequence>MQRRLILTSPDDHRIFNILYTGFLSGGDPQQQKGKKEAIYQLARIKRALLAISEVVSDDEQEAKGVPVRLKGGEQTLVLEQRDLTLLEQHICRTGWLVVATDIVADTLDRLSAAEEVKDVT</sequence>
<organism evidence="1">
    <name type="scientific">marine sediment metagenome</name>
    <dbReference type="NCBI Taxonomy" id="412755"/>
    <lineage>
        <taxon>unclassified sequences</taxon>
        <taxon>metagenomes</taxon>
        <taxon>ecological metagenomes</taxon>
    </lineage>
</organism>
<name>A0A0F9JX52_9ZZZZ</name>
<gene>
    <name evidence="1" type="ORF">LCGC14_1402010</name>
</gene>
<accession>A0A0F9JX52</accession>